<dbReference type="AlphaFoldDB" id="A3IIJ4"/>
<dbReference type="Proteomes" id="UP000003781">
    <property type="component" value="Unassembled WGS sequence"/>
</dbReference>
<name>A3IIJ4_9CHRO</name>
<gene>
    <name evidence="1" type="ORF">CY0110_17562</name>
</gene>
<dbReference type="EMBL" id="AAXW01000002">
    <property type="protein sequence ID" value="EAZ93626.1"/>
    <property type="molecule type" value="Genomic_DNA"/>
</dbReference>
<proteinExistence type="predicted"/>
<comment type="caution">
    <text evidence="1">The sequence shown here is derived from an EMBL/GenBank/DDBJ whole genome shotgun (WGS) entry which is preliminary data.</text>
</comment>
<accession>A3IIJ4</accession>
<organism evidence="1 2">
    <name type="scientific">Crocosphaera chwakensis CCY0110</name>
    <dbReference type="NCBI Taxonomy" id="391612"/>
    <lineage>
        <taxon>Bacteria</taxon>
        <taxon>Bacillati</taxon>
        <taxon>Cyanobacteriota</taxon>
        <taxon>Cyanophyceae</taxon>
        <taxon>Oscillatoriophycideae</taxon>
        <taxon>Chroococcales</taxon>
        <taxon>Aphanothecaceae</taxon>
        <taxon>Crocosphaera</taxon>
        <taxon>Crocosphaera chwakensis</taxon>
    </lineage>
</organism>
<protein>
    <submittedName>
        <fullName evidence="1">Uncharacterized protein</fullName>
    </submittedName>
</protein>
<evidence type="ECO:0000313" key="2">
    <source>
        <dbReference type="Proteomes" id="UP000003781"/>
    </source>
</evidence>
<keyword evidence="2" id="KW-1185">Reference proteome</keyword>
<sequence length="25" mass="2655">MSGFTLLIIVTLSCKETSLSVSLVI</sequence>
<reference evidence="1 2" key="1">
    <citation type="submission" date="2007-03" db="EMBL/GenBank/DDBJ databases">
        <authorList>
            <person name="Stal L."/>
            <person name="Ferriera S."/>
            <person name="Johnson J."/>
            <person name="Kravitz S."/>
            <person name="Beeson K."/>
            <person name="Sutton G."/>
            <person name="Rogers Y.-H."/>
            <person name="Friedman R."/>
            <person name="Frazier M."/>
            <person name="Venter J.C."/>
        </authorList>
    </citation>
    <scope>NUCLEOTIDE SEQUENCE [LARGE SCALE GENOMIC DNA]</scope>
    <source>
        <strain evidence="1 2">CCY0110</strain>
    </source>
</reference>
<evidence type="ECO:0000313" key="1">
    <source>
        <dbReference type="EMBL" id="EAZ93626.1"/>
    </source>
</evidence>